<sequence>MPSLGKRFSFKNIKRRFNSEDKGSNPKDRSPSSSPFKGFESLPPDVEKGVSESSITRSMDWNAEPSNGTKSTEEFGPHSSRVESSDSSLKKDVTVVYAAIPPLPTPPDTIRLGMPSPQFFDPPQKSPMDPVQNLADNGTMDKVNGGPKSSKTENLLNKIDDAVASAQDPKGVVSTVVQPVKMLLESSGAMKAIEAGLNSFMEDIPWLMKGLDEVARIHPVVTVAVLAFKAVYNMELTRRENDKRIRALYIEMKDMMAVLIQLRDVKDTNDVGPDGKTIEARLQALIKQTAEDIKDCANACDTYAKKRLLVKVLKGYSWEAKLVAFVGTFTKRRTDFEQALAIHTARAVEAIHGDVHIIQASVDAVNAKLELFTRLFETFVPKELTTMKEKVKEKGDITIVLSSEAALRELNDFENSLDIQHKNDRSKKRSDFTMKDLREELRYDFETSVRKNLETFAGKFELYQRQLKDELTKTINDANNRILTAVKEGPHDKIRNSELKLIWKEMNWRRNVKARLFVMTLRDHFREKVQEIKLIAASDAESSREQSRTDDWALEYISVTWLQPIMEAFDDDGSGYITITEVNQFTESLPTELGWSSQHWIAYWAVGFQLAATKYKEKIEHILALMYGLRSRLLPENHYWADYYLRKVWSSVVEITAGLQTPDLPDHLEAKFEPYISHEEERIRKNLQDIRFDIDALDTVYVVAGPGRIEKHLLALIYLLLDRDLKLFRIAQTKILHEDELWDSADSLLWVTDSAVIRVHDLADLYEQQKMDVDAQLKTVACGLFSNLQDLSEIWSTTNTNTQHFPYTVSNEELDANGPDAELETLLNYPLPTEYPLSTFVYETKDEVTASPDSSQPQAPMFGQWSGYVYTQDEFPEFLVWSWIFEAVPDDENAFQASGVDYDADPYTLKGHYSQAENGVIEAEFIITYESGYATEYYKGHLDEAGSFTGFKGVDENVSEDNHSSLFIFRRISPEIMVHRPSPMELASNKYRALWKFALEAVVTQTRRRLWSWSFFRERRDLRKRYIELNIRLWEFGPPLDEEERAAFLASRRALIPYDALFYLSIRKHMLSIIPKHFDFECDGCKQPMGGGRLICLDCRSDAPQLWQTVDFCADPRCYSASVTQEQRYYLEKPHVPTHDLVKIRTFVQWGDLPALDQTARAALQHCRQRMVASVETPSEEPKDAESSAGSEDVSGPKSQSVHSEGATEAPATDDVFRCFACHTVTELPCWYCTQCTDCVICDSCEAKSLLPCVTCSEPFVQPSWYYGSNPKDNFMCNVCSVKGLDPPAEMQKDCLHTYLHPLVRCKERIDDPVEPPEPTTEDRLILLESCVRSIQESLGDKFGSMETALCSLQQTMSALMAKLESRSNGHAV</sequence>
<gene>
    <name evidence="3" type="ORF">GFSPODELE1_LOCUS7387</name>
</gene>
<feature type="region of interest" description="Disordered" evidence="1">
    <location>
        <begin position="1173"/>
        <end position="1209"/>
    </location>
</feature>
<keyword evidence="4" id="KW-1185">Reference proteome</keyword>
<feature type="compositionally biased region" description="Polar residues" evidence="1">
    <location>
        <begin position="51"/>
        <end position="70"/>
    </location>
</feature>
<feature type="compositionally biased region" description="Basic and acidic residues" evidence="1">
    <location>
        <begin position="17"/>
        <end position="30"/>
    </location>
</feature>
<dbReference type="Proteomes" id="UP001497453">
    <property type="component" value="Chromosome 5"/>
</dbReference>
<accession>A0ABP1DR55</accession>
<name>A0ABP1DR55_9APHY</name>
<reference evidence="4" key="1">
    <citation type="submission" date="2024-04" db="EMBL/GenBank/DDBJ databases">
        <authorList>
            <person name="Shaw F."/>
            <person name="Minotto A."/>
        </authorList>
    </citation>
    <scope>NUCLEOTIDE SEQUENCE [LARGE SCALE GENOMIC DNA]</scope>
</reference>
<feature type="domain" description="EF-hand" evidence="2">
    <location>
        <begin position="565"/>
        <end position="592"/>
    </location>
</feature>
<evidence type="ECO:0000259" key="2">
    <source>
        <dbReference type="PROSITE" id="PS50222"/>
    </source>
</evidence>
<dbReference type="EMBL" id="OZ037948">
    <property type="protein sequence ID" value="CAL1709513.1"/>
    <property type="molecule type" value="Genomic_DNA"/>
</dbReference>
<dbReference type="PROSITE" id="PS00018">
    <property type="entry name" value="EF_HAND_1"/>
    <property type="match status" value="1"/>
</dbReference>
<proteinExistence type="predicted"/>
<feature type="region of interest" description="Disordered" evidence="1">
    <location>
        <begin position="1"/>
        <end position="88"/>
    </location>
</feature>
<dbReference type="PROSITE" id="PS50222">
    <property type="entry name" value="EF_HAND_2"/>
    <property type="match status" value="1"/>
</dbReference>
<protein>
    <recommendedName>
        <fullName evidence="2">EF-hand domain-containing protein</fullName>
    </recommendedName>
</protein>
<dbReference type="InterPro" id="IPR018247">
    <property type="entry name" value="EF_Hand_1_Ca_BS"/>
</dbReference>
<evidence type="ECO:0000256" key="1">
    <source>
        <dbReference type="SAM" id="MobiDB-lite"/>
    </source>
</evidence>
<evidence type="ECO:0000313" key="3">
    <source>
        <dbReference type="EMBL" id="CAL1709513.1"/>
    </source>
</evidence>
<feature type="compositionally biased region" description="Basic and acidic residues" evidence="1">
    <location>
        <begin position="71"/>
        <end position="88"/>
    </location>
</feature>
<evidence type="ECO:0000313" key="4">
    <source>
        <dbReference type="Proteomes" id="UP001497453"/>
    </source>
</evidence>
<dbReference type="InterPro" id="IPR002048">
    <property type="entry name" value="EF_hand_dom"/>
</dbReference>
<organism evidence="3 4">
    <name type="scientific">Somion occarium</name>
    <dbReference type="NCBI Taxonomy" id="3059160"/>
    <lineage>
        <taxon>Eukaryota</taxon>
        <taxon>Fungi</taxon>
        <taxon>Dikarya</taxon>
        <taxon>Basidiomycota</taxon>
        <taxon>Agaricomycotina</taxon>
        <taxon>Agaricomycetes</taxon>
        <taxon>Polyporales</taxon>
        <taxon>Cerrenaceae</taxon>
        <taxon>Somion</taxon>
    </lineage>
</organism>